<feature type="region of interest" description="Disordered" evidence="1">
    <location>
        <begin position="66"/>
        <end position="91"/>
    </location>
</feature>
<evidence type="ECO:0000313" key="2">
    <source>
        <dbReference type="EMBL" id="KAF9678642.1"/>
    </source>
</evidence>
<sequence>MIVLPNQTFIRVNSSWKYRNSDDAWSLHATASSDYVALYIDSFPYFYWSHRKGVLAGKVFLQRSNSSDSPSDCRHQTNQTASKLQDLNSPPSPTLNLFDEGNLELKLVSSPSSSSYTVACAL</sequence>
<evidence type="ECO:0000256" key="1">
    <source>
        <dbReference type="SAM" id="MobiDB-lite"/>
    </source>
</evidence>
<protein>
    <submittedName>
        <fullName evidence="2">Uncharacterized protein</fullName>
    </submittedName>
</protein>
<evidence type="ECO:0000313" key="3">
    <source>
        <dbReference type="Proteomes" id="UP000657918"/>
    </source>
</evidence>
<feature type="compositionally biased region" description="Polar residues" evidence="1">
    <location>
        <begin position="66"/>
        <end position="89"/>
    </location>
</feature>
<comment type="caution">
    <text evidence="2">The sequence shown here is derived from an EMBL/GenBank/DDBJ whole genome shotgun (WGS) entry which is preliminary data.</text>
</comment>
<reference evidence="2 3" key="1">
    <citation type="submission" date="2020-10" db="EMBL/GenBank/DDBJ databases">
        <title>Plant Genome Project.</title>
        <authorList>
            <person name="Zhang R.-G."/>
        </authorList>
    </citation>
    <scope>NUCLEOTIDE SEQUENCE [LARGE SCALE GENOMIC DNA]</scope>
    <source>
        <strain evidence="2">FAFU-HL-1</strain>
        <tissue evidence="2">Leaf</tissue>
    </source>
</reference>
<dbReference type="Proteomes" id="UP000657918">
    <property type="component" value="Unassembled WGS sequence"/>
</dbReference>
<organism evidence="2 3">
    <name type="scientific">Salix dunnii</name>
    <dbReference type="NCBI Taxonomy" id="1413687"/>
    <lineage>
        <taxon>Eukaryota</taxon>
        <taxon>Viridiplantae</taxon>
        <taxon>Streptophyta</taxon>
        <taxon>Embryophyta</taxon>
        <taxon>Tracheophyta</taxon>
        <taxon>Spermatophyta</taxon>
        <taxon>Magnoliopsida</taxon>
        <taxon>eudicotyledons</taxon>
        <taxon>Gunneridae</taxon>
        <taxon>Pentapetalae</taxon>
        <taxon>rosids</taxon>
        <taxon>fabids</taxon>
        <taxon>Malpighiales</taxon>
        <taxon>Salicaceae</taxon>
        <taxon>Saliceae</taxon>
        <taxon>Salix</taxon>
    </lineage>
</organism>
<dbReference type="EMBL" id="JADGMS010000007">
    <property type="protein sequence ID" value="KAF9678642.1"/>
    <property type="molecule type" value="Genomic_DNA"/>
</dbReference>
<dbReference type="AlphaFoldDB" id="A0A835K078"/>
<accession>A0A835K078</accession>
<keyword evidence="3" id="KW-1185">Reference proteome</keyword>
<proteinExistence type="predicted"/>
<gene>
    <name evidence="2" type="ORF">SADUNF_Sadunf07G0055900</name>
</gene>
<name>A0A835K078_9ROSI</name>
<dbReference type="OrthoDB" id="1929178at2759"/>